<proteinExistence type="inferred from homology"/>
<feature type="domain" description="DNA methylase N-4/N-6" evidence="6">
    <location>
        <begin position="155"/>
        <end position="480"/>
    </location>
</feature>
<feature type="compositionally biased region" description="Basic and acidic residues" evidence="5">
    <location>
        <begin position="1"/>
        <end position="40"/>
    </location>
</feature>
<keyword evidence="3" id="KW-0808">Transferase</keyword>
<evidence type="ECO:0000313" key="8">
    <source>
        <dbReference type="Proteomes" id="UP000010478"/>
    </source>
</evidence>
<dbReference type="PRINTS" id="PR00506">
    <property type="entry name" value="D21N6MTFRASE"/>
</dbReference>
<feature type="region of interest" description="Disordered" evidence="5">
    <location>
        <begin position="646"/>
        <end position="666"/>
    </location>
</feature>
<keyword evidence="8" id="KW-1185">Reference proteome</keyword>
<dbReference type="HOGENOM" id="CLU_007014_0_0_3"/>
<feature type="compositionally biased region" description="Basic and acidic residues" evidence="5">
    <location>
        <begin position="649"/>
        <end position="658"/>
    </location>
</feature>
<organism evidence="7 8">
    <name type="scientific">Phormidium nigroviride PCC 7112</name>
    <dbReference type="NCBI Taxonomy" id="179408"/>
    <lineage>
        <taxon>Bacteria</taxon>
        <taxon>Bacillati</taxon>
        <taxon>Cyanobacteriota</taxon>
        <taxon>Cyanophyceae</taxon>
        <taxon>Oscillatoriophycideae</taxon>
        <taxon>Oscillatoriales</taxon>
        <taxon>Oscillatoriaceae</taxon>
        <taxon>Phormidium</taxon>
    </lineage>
</organism>
<evidence type="ECO:0000256" key="2">
    <source>
        <dbReference type="ARBA" id="ARBA00022603"/>
    </source>
</evidence>
<evidence type="ECO:0000256" key="4">
    <source>
        <dbReference type="ARBA" id="ARBA00022691"/>
    </source>
</evidence>
<dbReference type="EMBL" id="CP003614">
    <property type="protein sequence ID" value="AFZ08641.1"/>
    <property type="molecule type" value="Genomic_DNA"/>
</dbReference>
<dbReference type="OrthoDB" id="9800801at2"/>
<reference evidence="7 8" key="1">
    <citation type="submission" date="2012-05" db="EMBL/GenBank/DDBJ databases">
        <title>Finished chromosome of genome of Oscillatoria sp. PCC 7112.</title>
        <authorList>
            <consortium name="US DOE Joint Genome Institute"/>
            <person name="Gugger M."/>
            <person name="Coursin T."/>
            <person name="Rippka R."/>
            <person name="Tandeau De Marsac N."/>
            <person name="Huntemann M."/>
            <person name="Wei C.-L."/>
            <person name="Han J."/>
            <person name="Detter J.C."/>
            <person name="Han C."/>
            <person name="Tapia R."/>
            <person name="Davenport K."/>
            <person name="Daligault H."/>
            <person name="Erkkila T."/>
            <person name="Gu W."/>
            <person name="Munk A.C.C."/>
            <person name="Teshima H."/>
            <person name="Xu Y."/>
            <person name="Chain P."/>
            <person name="Chen A."/>
            <person name="Krypides N."/>
            <person name="Mavromatis K."/>
            <person name="Markowitz V."/>
            <person name="Szeto E."/>
            <person name="Ivanova N."/>
            <person name="Mikhailova N."/>
            <person name="Ovchinnikova G."/>
            <person name="Pagani I."/>
            <person name="Pati A."/>
            <person name="Goodwin L."/>
            <person name="Peters L."/>
            <person name="Pitluck S."/>
            <person name="Woyke T."/>
            <person name="Kerfeld C."/>
        </authorList>
    </citation>
    <scope>NUCLEOTIDE SEQUENCE [LARGE SCALE GENOMIC DNA]</scope>
    <source>
        <strain evidence="7 8">PCC 7112</strain>
    </source>
</reference>
<dbReference type="AlphaFoldDB" id="K9VL28"/>
<dbReference type="REBASE" id="57973">
    <property type="entry name" value="M.Oni7112ORF4330P"/>
</dbReference>
<dbReference type="InterPro" id="IPR002052">
    <property type="entry name" value="DNA_methylase_N6_adenine_CS"/>
</dbReference>
<keyword evidence="4" id="KW-0949">S-adenosyl-L-methionine</keyword>
<dbReference type="Gene3D" id="3.40.50.150">
    <property type="entry name" value="Vaccinia Virus protein VP39"/>
    <property type="match status" value="1"/>
</dbReference>
<comment type="similarity">
    <text evidence="1">Belongs to the N(4)/N(6)-methyltransferase family.</text>
</comment>
<evidence type="ECO:0000256" key="5">
    <source>
        <dbReference type="SAM" id="MobiDB-lite"/>
    </source>
</evidence>
<dbReference type="PANTHER" id="PTHR13370:SF16">
    <property type="entry name" value="SITE-SPECIFIC DNA-METHYLTRANSFERASE (ADENINE-SPECIFIC)"/>
    <property type="match status" value="1"/>
</dbReference>
<dbReference type="eggNOG" id="COG2189">
    <property type="taxonomic scope" value="Bacteria"/>
</dbReference>
<dbReference type="PROSITE" id="PS00092">
    <property type="entry name" value="N6_MTASE"/>
    <property type="match status" value="1"/>
</dbReference>
<dbReference type="GO" id="GO:0005737">
    <property type="term" value="C:cytoplasm"/>
    <property type="evidence" value="ECO:0007669"/>
    <property type="project" value="TreeGrafter"/>
</dbReference>
<feature type="region of interest" description="Disordered" evidence="5">
    <location>
        <begin position="1"/>
        <end position="47"/>
    </location>
</feature>
<name>K9VL28_9CYAN</name>
<dbReference type="Pfam" id="PF01555">
    <property type="entry name" value="N6_N4_Mtase"/>
    <property type="match status" value="1"/>
</dbReference>
<evidence type="ECO:0000259" key="6">
    <source>
        <dbReference type="Pfam" id="PF01555"/>
    </source>
</evidence>
<dbReference type="InterPro" id="IPR002941">
    <property type="entry name" value="DNA_methylase_N4/N6"/>
</dbReference>
<sequence>MPRKKDDKSTPIDSVKHQDKRANIPTEELRDFMADDEKKPQKVLYPRDSSLDPQLVWKGKDEQDSQDLEVPAVPIYIQEKIHPSVIIEDFRTQVKKEQPQQQLSLFSDFNGLDFDQLIDFYQHQDGVKWANRMILGDSLLVMNSLAEKEGLKGKVQMIYLDPPYGIKFGSNWQVSTRKRDVKDGKAEEVTRQPEQVKAFRDTWELGIHSYLAYLRDRLVVARELLTGTGSVFVQIGDENVHLVRCLMDEVFGSENFCGLITFQTTTGQSSTLLASTSDYIIWYGKKKSKVKYRNTFWRKGKTDITSSDWVESQDGIARKAFAEEIDNHAFLPINTKIFRSDNLTSDGLGQNTTVNFEYKGQIFHPGKNHWKTVPEGLRMLEKANRLLVVGKTLCYKRYRDDFPVSPIAEVWDDTRLSTFSSEKFYVVQTNTKVIQRCLLMTTDPGDLVIDPTCGSGTTAYVAEQWGRRWITIDTSRVALALARTRLMSAKYPYYLLADSPEGIQKEAEITKQLPPTQPKTENEIKKGFVYKRVPHVTLKAIANNPEIDTIHAKWQLQLETIRTQLNQLLKKSWEEWEIPREPETKWSDEAKDLLTQWWKLRQQRQKEIDESIARNADTELLYDQPYEDNKRIRVTGPFTVESLSPHRILSTDEERPASENEGIAQASDQFENRIIDNLKKAGVQNTFKNERLKFEYLEPYAGTYIHAVGEYTEGDETVKRVAIHIGPEYGTVSVDDIKEAAKEAVKGLGHNVLIVCGFAFEPNVNEESKRYGKLQVLITRMNADLLLGDELLKKTGAGNLFMVFGEPDIELKRENGQLVVTLKGLDIYDPTTGEIRSTSPNDIACWFIDTDYNEESFFVRHAYFTGANQPYDKLKRALKAEIDEDAWSQIYSTSSRPFNPPKGKNGKPGKIAVKVINHYGDEVMKVYEC</sequence>
<gene>
    <name evidence="7" type="ORF">Osc7112_4330</name>
</gene>
<keyword evidence="2 7" id="KW-0489">Methyltransferase</keyword>
<dbReference type="PATRIC" id="fig|179408.3.peg.5373"/>
<protein>
    <submittedName>
        <fullName evidence="7">DNA methylase N-4/N-6 domain protein</fullName>
    </submittedName>
</protein>
<dbReference type="GO" id="GO:0003677">
    <property type="term" value="F:DNA binding"/>
    <property type="evidence" value="ECO:0007669"/>
    <property type="project" value="InterPro"/>
</dbReference>
<dbReference type="KEGG" id="oni:Osc7112_4330"/>
<dbReference type="InterPro" id="IPR029063">
    <property type="entry name" value="SAM-dependent_MTases_sf"/>
</dbReference>
<dbReference type="SUPFAM" id="SSF53335">
    <property type="entry name" value="S-adenosyl-L-methionine-dependent methyltransferases"/>
    <property type="match status" value="1"/>
</dbReference>
<evidence type="ECO:0000256" key="3">
    <source>
        <dbReference type="ARBA" id="ARBA00022679"/>
    </source>
</evidence>
<dbReference type="STRING" id="179408.Osc7112_4330"/>
<dbReference type="GO" id="GO:0032259">
    <property type="term" value="P:methylation"/>
    <property type="evidence" value="ECO:0007669"/>
    <property type="project" value="UniProtKB-KW"/>
</dbReference>
<evidence type="ECO:0000256" key="1">
    <source>
        <dbReference type="ARBA" id="ARBA00006594"/>
    </source>
</evidence>
<evidence type="ECO:0000313" key="7">
    <source>
        <dbReference type="EMBL" id="AFZ08641.1"/>
    </source>
</evidence>
<dbReference type="Proteomes" id="UP000010478">
    <property type="component" value="Chromosome"/>
</dbReference>
<dbReference type="InterPro" id="IPR002295">
    <property type="entry name" value="N4/N6-MTase_EcoPI_Mod-like"/>
</dbReference>
<dbReference type="PANTHER" id="PTHR13370">
    <property type="entry name" value="RNA METHYLASE-RELATED"/>
    <property type="match status" value="1"/>
</dbReference>
<dbReference type="GO" id="GO:0008170">
    <property type="term" value="F:N-methyltransferase activity"/>
    <property type="evidence" value="ECO:0007669"/>
    <property type="project" value="InterPro"/>
</dbReference>
<accession>K9VL28</accession>
<dbReference type="RefSeq" id="WP_015177884.1">
    <property type="nucleotide sequence ID" value="NC_019729.1"/>
</dbReference>